<dbReference type="AlphaFoldDB" id="A0A0A8H8U0"/>
<feature type="domain" description="6-hydroxymethylpterin diphosphokinase MptE-like" evidence="2">
    <location>
        <begin position="203"/>
        <end position="378"/>
    </location>
</feature>
<dbReference type="InterPro" id="IPR002826">
    <property type="entry name" value="MptE-like"/>
</dbReference>
<gene>
    <name evidence="3" type="primary">maf6</name>
    <name evidence="3" type="ORF">CSUB8521_0178</name>
</gene>
<keyword evidence="1" id="KW-0472">Membrane</keyword>
<organism evidence="3 4">
    <name type="scientific">Campylobacter subantarcticus LMG 24374</name>
    <dbReference type="NCBI Taxonomy" id="1388751"/>
    <lineage>
        <taxon>Bacteria</taxon>
        <taxon>Pseudomonadati</taxon>
        <taxon>Campylobacterota</taxon>
        <taxon>Epsilonproteobacteria</taxon>
        <taxon>Campylobacterales</taxon>
        <taxon>Campylobacteraceae</taxon>
        <taxon>Campylobacter</taxon>
    </lineage>
</organism>
<feature type="transmembrane region" description="Helical" evidence="1">
    <location>
        <begin position="71"/>
        <end position="91"/>
    </location>
</feature>
<dbReference type="RefSeq" id="WP_039662528.1">
    <property type="nucleotide sequence ID" value="NZ_CP007772.1"/>
</dbReference>
<keyword evidence="1" id="KW-0812">Transmembrane</keyword>
<dbReference type="PANTHER" id="PTHR41786:SF1">
    <property type="entry name" value="6-HYDROXYMETHYLPTERIN DIPHOSPHOKINASE MPTE-LIKE DOMAIN-CONTAINING PROTEIN"/>
    <property type="match status" value="1"/>
</dbReference>
<accession>A0A0A8H8U0</accession>
<name>A0A0A8H8U0_9BACT</name>
<dbReference type="OrthoDB" id="8867611at2"/>
<protein>
    <submittedName>
        <fullName evidence="3">Motility accessory factor</fullName>
    </submittedName>
</protein>
<sequence>MNKNIFEKNTQALQNTKLKEKLLHFKQRNFQILQGSDPLDINFIHNGGGYTLYNNSLSELNEKLNLYNDKYLLYPVLYFYGFGNGILYKALLQNKNRQKIVVFEKELELIYLSFHLLDFSEELKNGALIILDTSLVDINIYNELCSTSPFFNFLRVYFLDLHCDYYERYQEDILKTNQNMQKYIKQTILTKGNSSQDALMGIENYIYNLPDIISNFSFKELLLKRKNSSKYAIIVSTGPSLIKQLPLLKQYANKASIFCADSAYPILAKHDIKPDYVLSLERVKETSEFFNNDFGKFDKDIIFVLTSVIHPNTITYLRKNRRKFMFVQRLLSLDKYFNLKHFEYLIGCPSVANMAYFIAMKLDYKDIIFIGQDLAYANDGSSHPKEYHYGKYDTYNPQEIDYGLKILSYGGAKFISTTSTWIMFKTELEKKLSYAKNVLDITTYNCTEGGARIEGTIEKPFKQICEELLIKEPQKHFTKLEKLNSAKQIELMLKSFYKTRKAIKICEYLEKECAFISNTLHFLSNDENNFKNIIEQLDTFKEKINNELILRSVIDSLNTQFELNLARIYVLNPKAKEDAFNKTLLWIKEHLEWILMLNDHSKALKITLEKNIINLEKELENQNLHQYIQKIKKVKLYFKDLE</sequence>
<keyword evidence="1" id="KW-1133">Transmembrane helix</keyword>
<dbReference type="PANTHER" id="PTHR41786">
    <property type="entry name" value="MOTILITY ACCESSORY FACTOR MAF"/>
    <property type="match status" value="1"/>
</dbReference>
<dbReference type="Pfam" id="PF01973">
    <property type="entry name" value="MptE-like"/>
    <property type="match status" value="1"/>
</dbReference>
<reference evidence="3 4" key="1">
    <citation type="journal article" date="2014" name="Genome Biol. Evol.">
        <title>Comparative Genomics of the Campylobacter lari Group.</title>
        <authorList>
            <person name="Miller W.G."/>
            <person name="Yee E."/>
            <person name="Chapman M.H."/>
            <person name="Smith T.P."/>
            <person name="Bono J.L."/>
            <person name="Huynh S."/>
            <person name="Parker C.T."/>
            <person name="Vandamme P."/>
            <person name="Luong K."/>
            <person name="Korlach J."/>
        </authorList>
    </citation>
    <scope>NUCLEOTIDE SEQUENCE [LARGE SCALE GENOMIC DNA]</scope>
    <source>
        <strain evidence="3 4">LMG 24374</strain>
    </source>
</reference>
<evidence type="ECO:0000313" key="3">
    <source>
        <dbReference type="EMBL" id="AJC90075.1"/>
    </source>
</evidence>
<evidence type="ECO:0000313" key="4">
    <source>
        <dbReference type="Proteomes" id="UP000031135"/>
    </source>
</evidence>
<dbReference type="EMBL" id="CP007772">
    <property type="protein sequence ID" value="AJC90075.1"/>
    <property type="molecule type" value="Genomic_DNA"/>
</dbReference>
<proteinExistence type="predicted"/>
<dbReference type="KEGG" id="csm:CSUB8521_0178"/>
<evidence type="ECO:0000256" key="1">
    <source>
        <dbReference type="SAM" id="Phobius"/>
    </source>
</evidence>
<evidence type="ECO:0000259" key="2">
    <source>
        <dbReference type="Pfam" id="PF01973"/>
    </source>
</evidence>
<dbReference type="Proteomes" id="UP000031135">
    <property type="component" value="Chromosome"/>
</dbReference>
<dbReference type="HOGENOM" id="CLU_026503_1_0_7"/>